<keyword evidence="2 9" id="KW-0963">Cytoplasm</keyword>
<dbReference type="EC" id="6.1.1.6" evidence="9"/>
<name>A0ABP1CE74_9GAMM</name>
<comment type="subunit">
    <text evidence="9">Homodimer.</text>
</comment>
<comment type="similarity">
    <text evidence="1 9">Belongs to the class-II aminoacyl-tRNA synthetase family.</text>
</comment>
<dbReference type="InterPro" id="IPR012340">
    <property type="entry name" value="NA-bd_OB-fold"/>
</dbReference>
<dbReference type="Pfam" id="PF01336">
    <property type="entry name" value="tRNA_anti-codon"/>
    <property type="match status" value="1"/>
</dbReference>
<evidence type="ECO:0000256" key="4">
    <source>
        <dbReference type="ARBA" id="ARBA00022723"/>
    </source>
</evidence>
<reference evidence="12" key="1">
    <citation type="submission" date="2024-04" db="EMBL/GenBank/DDBJ databases">
        <authorList>
            <person name="Manzano-Marin A."/>
            <person name="Manzano-Marin A."/>
            <person name="Alejandro Manzano Marin A."/>
        </authorList>
    </citation>
    <scope>NUCLEOTIDE SEQUENCE [LARGE SCALE GENOMIC DNA]</scope>
    <source>
        <strain evidence="12">TABTEA</strain>
    </source>
</reference>
<keyword evidence="7 9" id="KW-0030">Aminoacyl-tRNA synthetase</keyword>
<feature type="binding site" evidence="9">
    <location>
        <position position="410"/>
    </location>
    <ligand>
        <name>Mg(2+)</name>
        <dbReference type="ChEBI" id="CHEBI:18420"/>
        <label>1</label>
    </ligand>
</feature>
<dbReference type="Gene3D" id="2.40.50.140">
    <property type="entry name" value="Nucleic acid-binding proteins"/>
    <property type="match status" value="1"/>
</dbReference>
<sequence>MSQEQDFNNSNNEFINRKKKLYDFHKKNIPFPNDFRRENTSDELHNKYDNKSIEKLKKLNIKVSIAGRMTTRRIMGKASFATLKDIGGYIQIYVSQNNLLKNLYYKQFKIFDLSDILGVKGILFKTKTNELTIRCHEIYLLTKALRPLPNKFHGLINQEMKYRQRYLDLISNDDSRNTFIIRSKILLELRYFMAKNNFIEVETPLMHMIPGGASARPFITHHNALNTDMYLRVAPELYLKRLVIGGFERIFEINRSFRNENLSTSHNPEFTMMELYIAYANYHDLIKLIEKLLRTLIENILKKTIIQYGKQELDFSKPFNKLTMKEAICKYNQKIKITDLNCKNKIISIAKSFEIKIDKNWGLGRIQFELFEKLVEKHLIQPTFITEYPTEISPLARCCNDNPFITERFELFIGGREIANGFSELNDSEEQSKRFIMQINKKEKNEQIFYDKDYITALEYGLPPTAGLGIGIDRVVMLLTNKHTIRDVIFFPILRNIKL</sequence>
<dbReference type="CDD" id="cd00775">
    <property type="entry name" value="LysRS_core"/>
    <property type="match status" value="1"/>
</dbReference>
<dbReference type="SUPFAM" id="SSF50249">
    <property type="entry name" value="Nucleic acid-binding proteins"/>
    <property type="match status" value="1"/>
</dbReference>
<dbReference type="InterPro" id="IPR006195">
    <property type="entry name" value="aa-tRNA-synth_II"/>
</dbReference>
<dbReference type="HAMAP" id="MF_00252">
    <property type="entry name" value="Lys_tRNA_synth_class2"/>
    <property type="match status" value="1"/>
</dbReference>
<dbReference type="InterPro" id="IPR044136">
    <property type="entry name" value="Lys-tRNA-ligase_II_N"/>
</dbReference>
<dbReference type="NCBIfam" id="NF001756">
    <property type="entry name" value="PRK00484.1"/>
    <property type="match status" value="1"/>
</dbReference>
<keyword evidence="13" id="KW-1185">Reference proteome</keyword>
<dbReference type="NCBIfam" id="TIGR00499">
    <property type="entry name" value="lysS_bact"/>
    <property type="match status" value="1"/>
</dbReference>
<evidence type="ECO:0000256" key="8">
    <source>
        <dbReference type="ARBA" id="ARBA00048573"/>
    </source>
</evidence>
<evidence type="ECO:0000256" key="3">
    <source>
        <dbReference type="ARBA" id="ARBA00022598"/>
    </source>
</evidence>
<feature type="binding site" evidence="9">
    <location>
        <position position="417"/>
    </location>
    <ligand>
        <name>Mg(2+)</name>
        <dbReference type="ChEBI" id="CHEBI:18420"/>
        <label>1</label>
    </ligand>
</feature>
<comment type="catalytic activity">
    <reaction evidence="8 9 10">
        <text>tRNA(Lys) + L-lysine + ATP = L-lysyl-tRNA(Lys) + AMP + diphosphate</text>
        <dbReference type="Rhea" id="RHEA:20792"/>
        <dbReference type="Rhea" id="RHEA-COMP:9696"/>
        <dbReference type="Rhea" id="RHEA-COMP:9697"/>
        <dbReference type="ChEBI" id="CHEBI:30616"/>
        <dbReference type="ChEBI" id="CHEBI:32551"/>
        <dbReference type="ChEBI" id="CHEBI:33019"/>
        <dbReference type="ChEBI" id="CHEBI:78442"/>
        <dbReference type="ChEBI" id="CHEBI:78529"/>
        <dbReference type="ChEBI" id="CHEBI:456215"/>
        <dbReference type="EC" id="6.1.1.6"/>
    </reaction>
</comment>
<evidence type="ECO:0000313" key="12">
    <source>
        <dbReference type="EMBL" id="CAL1329443.1"/>
    </source>
</evidence>
<dbReference type="EMBL" id="OZ034688">
    <property type="protein sequence ID" value="CAL1329443.1"/>
    <property type="molecule type" value="Genomic_DNA"/>
</dbReference>
<comment type="subcellular location">
    <subcellularLocation>
        <location evidence="9">Cytoplasm</location>
    </subcellularLocation>
</comment>
<keyword evidence="3 9" id="KW-0436">Ligase</keyword>
<dbReference type="InterPro" id="IPR004364">
    <property type="entry name" value="Aa-tRNA-synt_II"/>
</dbReference>
<dbReference type="PANTHER" id="PTHR42918">
    <property type="entry name" value="LYSYL-TRNA SYNTHETASE"/>
    <property type="match status" value="1"/>
</dbReference>
<dbReference type="PRINTS" id="PR00982">
    <property type="entry name" value="TRNASYNTHLYS"/>
</dbReference>
<dbReference type="GO" id="GO:0004824">
    <property type="term" value="F:lysine-tRNA ligase activity"/>
    <property type="evidence" value="ECO:0007669"/>
    <property type="project" value="UniProtKB-EC"/>
</dbReference>
<accession>A0ABP1CE74</accession>
<evidence type="ECO:0000256" key="5">
    <source>
        <dbReference type="ARBA" id="ARBA00022741"/>
    </source>
</evidence>
<feature type="binding site" evidence="9">
    <location>
        <position position="417"/>
    </location>
    <ligand>
        <name>Mg(2+)</name>
        <dbReference type="ChEBI" id="CHEBI:18420"/>
        <label>2</label>
    </ligand>
</feature>
<dbReference type="PROSITE" id="PS50862">
    <property type="entry name" value="AA_TRNA_LIGASE_II"/>
    <property type="match status" value="1"/>
</dbReference>
<dbReference type="SUPFAM" id="SSF55681">
    <property type="entry name" value="Class II aaRS and biotin synthetases"/>
    <property type="match status" value="1"/>
</dbReference>
<evidence type="ECO:0000313" key="13">
    <source>
        <dbReference type="Proteomes" id="UP001497533"/>
    </source>
</evidence>
<keyword evidence="6 9" id="KW-0067">ATP-binding</keyword>
<evidence type="ECO:0000256" key="7">
    <source>
        <dbReference type="ARBA" id="ARBA00023146"/>
    </source>
</evidence>
<evidence type="ECO:0000259" key="11">
    <source>
        <dbReference type="PROSITE" id="PS50862"/>
    </source>
</evidence>
<evidence type="ECO:0000256" key="1">
    <source>
        <dbReference type="ARBA" id="ARBA00008226"/>
    </source>
</evidence>
<protein>
    <recommendedName>
        <fullName evidence="9">Lysine--tRNA ligase</fullName>
        <ecNumber evidence="9">6.1.1.6</ecNumber>
    </recommendedName>
    <alternativeName>
        <fullName evidence="9">Lysyl-tRNA synthetase</fullName>
        <shortName evidence="9">LysRS</shortName>
    </alternativeName>
</protein>
<dbReference type="Proteomes" id="UP001497533">
    <property type="component" value="Chromosome"/>
</dbReference>
<comment type="cofactor">
    <cofactor evidence="9 10">
        <name>Mg(2+)</name>
        <dbReference type="ChEBI" id="CHEBI:18420"/>
    </cofactor>
    <text evidence="9 10">Binds 3 Mg(2+) ions per subunit.</text>
</comment>
<evidence type="ECO:0000256" key="10">
    <source>
        <dbReference type="RuleBase" id="RU000336"/>
    </source>
</evidence>
<keyword evidence="4 9" id="KW-0479">Metal-binding</keyword>
<proteinExistence type="inferred from homology"/>
<evidence type="ECO:0000256" key="9">
    <source>
        <dbReference type="HAMAP-Rule" id="MF_00252"/>
    </source>
</evidence>
<evidence type="ECO:0000256" key="2">
    <source>
        <dbReference type="ARBA" id="ARBA00022490"/>
    </source>
</evidence>
<dbReference type="InterPro" id="IPR045864">
    <property type="entry name" value="aa-tRNA-synth_II/BPL/LPL"/>
</dbReference>
<organism evidence="12 13">
    <name type="scientific">Candidatus Providencia siddallii</name>
    <dbReference type="NCBI Taxonomy" id="1715285"/>
    <lineage>
        <taxon>Bacteria</taxon>
        <taxon>Pseudomonadati</taxon>
        <taxon>Pseudomonadota</taxon>
        <taxon>Gammaproteobacteria</taxon>
        <taxon>Enterobacterales</taxon>
        <taxon>Morganellaceae</taxon>
        <taxon>Providencia</taxon>
    </lineage>
</organism>
<dbReference type="InterPro" id="IPR018149">
    <property type="entry name" value="Lys-tRNA-synth_II_C"/>
</dbReference>
<dbReference type="PANTHER" id="PTHR42918:SF15">
    <property type="entry name" value="LYSINE--TRNA LIGASE, CHLOROPLASTIC_MITOCHONDRIAL"/>
    <property type="match status" value="1"/>
</dbReference>
<dbReference type="InterPro" id="IPR004365">
    <property type="entry name" value="NA-bd_OB_tRNA"/>
</dbReference>
<keyword evidence="5 9" id="KW-0547">Nucleotide-binding</keyword>
<dbReference type="Gene3D" id="3.30.930.10">
    <property type="entry name" value="Bira Bifunctional Protein, Domain 2"/>
    <property type="match status" value="1"/>
</dbReference>
<gene>
    <name evidence="9 12" type="primary">lysS</name>
    <name evidence="12" type="ORF">PRHACTZTBTEA_532</name>
</gene>
<dbReference type="RefSeq" id="WP_341764905.1">
    <property type="nucleotide sequence ID" value="NZ_OZ034688.1"/>
</dbReference>
<dbReference type="InterPro" id="IPR002313">
    <property type="entry name" value="Lys-tRNA-ligase_II"/>
</dbReference>
<dbReference type="CDD" id="cd04322">
    <property type="entry name" value="LysRS_N"/>
    <property type="match status" value="1"/>
</dbReference>
<keyword evidence="9 10" id="KW-0460">Magnesium</keyword>
<evidence type="ECO:0000256" key="6">
    <source>
        <dbReference type="ARBA" id="ARBA00022840"/>
    </source>
</evidence>
<dbReference type="Pfam" id="PF00152">
    <property type="entry name" value="tRNA-synt_2"/>
    <property type="match status" value="1"/>
</dbReference>
<keyword evidence="9" id="KW-0648">Protein biosynthesis</keyword>
<feature type="domain" description="Aminoacyl-transfer RNA synthetases class-II family profile" evidence="11">
    <location>
        <begin position="179"/>
        <end position="492"/>
    </location>
</feature>